<keyword evidence="1" id="KW-0472">Membrane</keyword>
<dbReference type="EMBL" id="CM016559">
    <property type="protein sequence ID" value="TKW02614.1"/>
    <property type="molecule type" value="Genomic_DNA"/>
</dbReference>
<evidence type="ECO:0000259" key="2">
    <source>
        <dbReference type="Pfam" id="PF13968"/>
    </source>
</evidence>
<organism evidence="3 4">
    <name type="scientific">Setaria viridis</name>
    <name type="common">Green bristlegrass</name>
    <name type="synonym">Setaria italica subsp. viridis</name>
    <dbReference type="NCBI Taxonomy" id="4556"/>
    <lineage>
        <taxon>Eukaryota</taxon>
        <taxon>Viridiplantae</taxon>
        <taxon>Streptophyta</taxon>
        <taxon>Embryophyta</taxon>
        <taxon>Tracheophyta</taxon>
        <taxon>Spermatophyta</taxon>
        <taxon>Magnoliopsida</taxon>
        <taxon>Liliopsida</taxon>
        <taxon>Poales</taxon>
        <taxon>Poaceae</taxon>
        <taxon>PACMAD clade</taxon>
        <taxon>Panicoideae</taxon>
        <taxon>Panicodae</taxon>
        <taxon>Paniceae</taxon>
        <taxon>Cenchrinae</taxon>
        <taxon>Setaria</taxon>
    </lineage>
</organism>
<sequence>MGVYALSYPLVGYTIGLMQSANWYFNDFTVWAVFLLLLLSSTDSLTACRLDDIDNWKNIYVKQLFKGFLLVFIILKFGRQMMMRNLDADYLWYPLSAILVVIVLKSYLMIASMRMV</sequence>
<accession>A0A4U6TMV2</accession>
<evidence type="ECO:0000256" key="1">
    <source>
        <dbReference type="SAM" id="Phobius"/>
    </source>
</evidence>
<dbReference type="Gramene" id="TKW02614">
    <property type="protein sequence ID" value="TKW02614"/>
    <property type="gene ID" value="SEVIR_8G251850v2"/>
</dbReference>
<evidence type="ECO:0000313" key="3">
    <source>
        <dbReference type="EMBL" id="TKW02614.1"/>
    </source>
</evidence>
<dbReference type="Proteomes" id="UP000298652">
    <property type="component" value="Chromosome 8"/>
</dbReference>
<protein>
    <recommendedName>
        <fullName evidence="2">DUF4220 domain-containing protein</fullName>
    </recommendedName>
</protein>
<feature type="transmembrane region" description="Helical" evidence="1">
    <location>
        <begin position="90"/>
        <end position="110"/>
    </location>
</feature>
<keyword evidence="4" id="KW-1185">Reference proteome</keyword>
<dbReference type="InterPro" id="IPR025315">
    <property type="entry name" value="DUF4220"/>
</dbReference>
<keyword evidence="1" id="KW-0812">Transmembrane</keyword>
<feature type="transmembrane region" description="Helical" evidence="1">
    <location>
        <begin position="59"/>
        <end position="78"/>
    </location>
</feature>
<name>A0A4U6TMV2_SETVI</name>
<proteinExistence type="predicted"/>
<gene>
    <name evidence="3" type="ORF">SEVIR_8G251850v2</name>
</gene>
<dbReference type="Pfam" id="PF13968">
    <property type="entry name" value="DUF4220"/>
    <property type="match status" value="1"/>
</dbReference>
<feature type="domain" description="DUF4220" evidence="2">
    <location>
        <begin position="2"/>
        <end position="115"/>
    </location>
</feature>
<evidence type="ECO:0000313" key="4">
    <source>
        <dbReference type="Proteomes" id="UP000298652"/>
    </source>
</evidence>
<keyword evidence="1" id="KW-1133">Transmembrane helix</keyword>
<reference evidence="3" key="1">
    <citation type="submission" date="2019-03" db="EMBL/GenBank/DDBJ databases">
        <title>WGS assembly of Setaria viridis.</title>
        <authorList>
            <person name="Huang P."/>
            <person name="Jenkins J."/>
            <person name="Grimwood J."/>
            <person name="Barry K."/>
            <person name="Healey A."/>
            <person name="Mamidi S."/>
            <person name="Sreedasyam A."/>
            <person name="Shu S."/>
            <person name="Feldman M."/>
            <person name="Wu J."/>
            <person name="Yu Y."/>
            <person name="Chen C."/>
            <person name="Johnson J."/>
            <person name="Rokhsar D."/>
            <person name="Baxter I."/>
            <person name="Schmutz J."/>
            <person name="Brutnell T."/>
            <person name="Kellogg E."/>
        </authorList>
    </citation>
    <scope>NUCLEOTIDE SEQUENCE [LARGE SCALE GENOMIC DNA]</scope>
</reference>
<dbReference type="AlphaFoldDB" id="A0A4U6TMV2"/>